<keyword evidence="3" id="KW-1185">Reference proteome</keyword>
<dbReference type="Pfam" id="PF06985">
    <property type="entry name" value="HET"/>
    <property type="match status" value="1"/>
</dbReference>
<evidence type="ECO:0000259" key="1">
    <source>
        <dbReference type="Pfam" id="PF06985"/>
    </source>
</evidence>
<dbReference type="PANTHER" id="PTHR33112">
    <property type="entry name" value="DOMAIN PROTEIN, PUTATIVE-RELATED"/>
    <property type="match status" value="1"/>
</dbReference>
<dbReference type="STRING" id="913774.A0A0C3D6G6"/>
<protein>
    <recommendedName>
        <fullName evidence="1">Heterokaryon incompatibility domain-containing protein</fullName>
    </recommendedName>
</protein>
<dbReference type="HOGENOM" id="CLU_002639_8_3_1"/>
<dbReference type="EMBL" id="KN832870">
    <property type="protein sequence ID" value="KIN06919.1"/>
    <property type="molecule type" value="Genomic_DNA"/>
</dbReference>
<accession>A0A0C3D6G6</accession>
<dbReference type="AlphaFoldDB" id="A0A0C3D6G6"/>
<dbReference type="PANTHER" id="PTHR33112:SF16">
    <property type="entry name" value="HETEROKARYON INCOMPATIBILITY DOMAIN-CONTAINING PROTEIN"/>
    <property type="match status" value="1"/>
</dbReference>
<name>A0A0C3D6G6_OIDMZ</name>
<feature type="domain" description="Heterokaryon incompatibility" evidence="1">
    <location>
        <begin position="65"/>
        <end position="212"/>
    </location>
</feature>
<feature type="non-terminal residue" evidence="2">
    <location>
        <position position="350"/>
    </location>
</feature>
<dbReference type="Proteomes" id="UP000054321">
    <property type="component" value="Unassembled WGS sequence"/>
</dbReference>
<dbReference type="InterPro" id="IPR010730">
    <property type="entry name" value="HET"/>
</dbReference>
<dbReference type="OrthoDB" id="3595582at2759"/>
<reference evidence="2 3" key="1">
    <citation type="submission" date="2014-04" db="EMBL/GenBank/DDBJ databases">
        <authorList>
            <consortium name="DOE Joint Genome Institute"/>
            <person name="Kuo A."/>
            <person name="Martino E."/>
            <person name="Perotto S."/>
            <person name="Kohler A."/>
            <person name="Nagy L.G."/>
            <person name="Floudas D."/>
            <person name="Copeland A."/>
            <person name="Barry K.W."/>
            <person name="Cichocki N."/>
            <person name="Veneault-Fourrey C."/>
            <person name="LaButti K."/>
            <person name="Lindquist E.A."/>
            <person name="Lipzen A."/>
            <person name="Lundell T."/>
            <person name="Morin E."/>
            <person name="Murat C."/>
            <person name="Sun H."/>
            <person name="Tunlid A."/>
            <person name="Henrissat B."/>
            <person name="Grigoriev I.V."/>
            <person name="Hibbett D.S."/>
            <person name="Martin F."/>
            <person name="Nordberg H.P."/>
            <person name="Cantor M.N."/>
            <person name="Hua S.X."/>
        </authorList>
    </citation>
    <scope>NUCLEOTIDE SEQUENCE [LARGE SCALE GENOMIC DNA]</scope>
    <source>
        <strain evidence="2 3">Zn</strain>
    </source>
</reference>
<dbReference type="InParanoid" id="A0A0C3D6G6"/>
<gene>
    <name evidence="2" type="ORF">OIDMADRAFT_81615</name>
</gene>
<organism evidence="2 3">
    <name type="scientific">Oidiodendron maius (strain Zn)</name>
    <dbReference type="NCBI Taxonomy" id="913774"/>
    <lineage>
        <taxon>Eukaryota</taxon>
        <taxon>Fungi</taxon>
        <taxon>Dikarya</taxon>
        <taxon>Ascomycota</taxon>
        <taxon>Pezizomycotina</taxon>
        <taxon>Leotiomycetes</taxon>
        <taxon>Leotiomycetes incertae sedis</taxon>
        <taxon>Myxotrichaceae</taxon>
        <taxon>Oidiodendron</taxon>
    </lineage>
</organism>
<reference evidence="3" key="2">
    <citation type="submission" date="2015-01" db="EMBL/GenBank/DDBJ databases">
        <title>Evolutionary Origins and Diversification of the Mycorrhizal Mutualists.</title>
        <authorList>
            <consortium name="DOE Joint Genome Institute"/>
            <consortium name="Mycorrhizal Genomics Consortium"/>
            <person name="Kohler A."/>
            <person name="Kuo A."/>
            <person name="Nagy L.G."/>
            <person name="Floudas D."/>
            <person name="Copeland A."/>
            <person name="Barry K.W."/>
            <person name="Cichocki N."/>
            <person name="Veneault-Fourrey C."/>
            <person name="LaButti K."/>
            <person name="Lindquist E.A."/>
            <person name="Lipzen A."/>
            <person name="Lundell T."/>
            <person name="Morin E."/>
            <person name="Murat C."/>
            <person name="Riley R."/>
            <person name="Ohm R."/>
            <person name="Sun H."/>
            <person name="Tunlid A."/>
            <person name="Henrissat B."/>
            <person name="Grigoriev I.V."/>
            <person name="Hibbett D.S."/>
            <person name="Martin F."/>
        </authorList>
    </citation>
    <scope>NUCLEOTIDE SEQUENCE [LARGE SCALE GENOMIC DNA]</scope>
    <source>
        <strain evidence="3">Zn</strain>
    </source>
</reference>
<sequence length="350" mass="39593">EADSTTGSETSLKLLGLWVDDCKSNHTQCRGAKTHLPSRVIDVGFPEEVIQPRLLETTPGQDGEYIALSHCWGKPELREETQSWAADPNNLLPLNQWPKTFQQAVQISHALMIRYLWIDTACIKQNDEDDFAREASKMAEYFAGATVVVAAYHAADSRMGCFVTRNPLLFRPCPIGFKGCKNRNFFIRVTSQSKPSLAEIEPLGSRAWCFQEVLLSRRTAGFHGNQLYWSCLRKKASEDDPIGRMVKNLHPQISPLALLRIFIHHPFCEEILKWYDCIEYFTKRKITYVRDTLPAMSGLAKKMHDAVGTSDSYYAGLWSGDLRRGLLWAVLSPSISPTSDYVAPSWSWAS</sequence>
<proteinExistence type="predicted"/>
<feature type="non-terminal residue" evidence="2">
    <location>
        <position position="1"/>
    </location>
</feature>
<evidence type="ECO:0000313" key="3">
    <source>
        <dbReference type="Proteomes" id="UP000054321"/>
    </source>
</evidence>
<evidence type="ECO:0000313" key="2">
    <source>
        <dbReference type="EMBL" id="KIN06919.1"/>
    </source>
</evidence>